<gene>
    <name evidence="6" type="ORF">CFOL_v3_16411</name>
</gene>
<feature type="compositionally biased region" description="Basic and acidic residues" evidence="4">
    <location>
        <begin position="114"/>
        <end position="123"/>
    </location>
</feature>
<keyword evidence="7" id="KW-1185">Reference proteome</keyword>
<dbReference type="SMART" id="SM00360">
    <property type="entry name" value="RRM"/>
    <property type="match status" value="1"/>
</dbReference>
<name>A0A1Q3BYT1_CEPFO</name>
<feature type="compositionally biased region" description="Basic residues" evidence="4">
    <location>
        <begin position="270"/>
        <end position="300"/>
    </location>
</feature>
<feature type="compositionally biased region" description="Basic and acidic residues" evidence="4">
    <location>
        <begin position="193"/>
        <end position="207"/>
    </location>
</feature>
<keyword evidence="2" id="KW-0539">Nucleus</keyword>
<dbReference type="Pfam" id="PF00076">
    <property type="entry name" value="RRM_1"/>
    <property type="match status" value="1"/>
</dbReference>
<dbReference type="EMBL" id="BDDD01001053">
    <property type="protein sequence ID" value="GAV72923.1"/>
    <property type="molecule type" value="Genomic_DNA"/>
</dbReference>
<keyword evidence="3" id="KW-0694">RNA-binding</keyword>
<dbReference type="GO" id="GO:0003729">
    <property type="term" value="F:mRNA binding"/>
    <property type="evidence" value="ECO:0007669"/>
    <property type="project" value="TreeGrafter"/>
</dbReference>
<dbReference type="InParanoid" id="A0A1Q3BYT1"/>
<evidence type="ECO:0000313" key="7">
    <source>
        <dbReference type="Proteomes" id="UP000187406"/>
    </source>
</evidence>
<dbReference type="STRING" id="3775.A0A1Q3BYT1"/>
<dbReference type="PANTHER" id="PTHR13952">
    <property type="entry name" value="U1 SMALL NUCLEAR RIBONUCLEOPROTEIN 70 KD"/>
    <property type="match status" value="1"/>
</dbReference>
<evidence type="ECO:0000256" key="2">
    <source>
        <dbReference type="ARBA" id="ARBA00023242"/>
    </source>
</evidence>
<dbReference type="InterPro" id="IPR051183">
    <property type="entry name" value="U1_U11-U12_snRNP_70-35kDa"/>
</dbReference>
<dbReference type="Proteomes" id="UP000187406">
    <property type="component" value="Unassembled WGS sequence"/>
</dbReference>
<comment type="caution">
    <text evidence="6">The sequence shown here is derived from an EMBL/GenBank/DDBJ whole genome shotgun (WGS) entry which is preliminary data.</text>
</comment>
<dbReference type="GO" id="GO:0071004">
    <property type="term" value="C:U2-type prespliceosome"/>
    <property type="evidence" value="ECO:0007669"/>
    <property type="project" value="TreeGrafter"/>
</dbReference>
<accession>A0A1Q3BYT1</accession>
<feature type="region of interest" description="Disordered" evidence="4">
    <location>
        <begin position="79"/>
        <end position="326"/>
    </location>
</feature>
<protein>
    <submittedName>
        <fullName evidence="6">RRM_1 domain-containing protein</fullName>
    </submittedName>
</protein>
<dbReference type="InterPro" id="IPR000504">
    <property type="entry name" value="RRM_dom"/>
</dbReference>
<feature type="compositionally biased region" description="Basic residues" evidence="4">
    <location>
        <begin position="236"/>
        <end position="247"/>
    </location>
</feature>
<proteinExistence type="predicted"/>
<feature type="compositionally biased region" description="Polar residues" evidence="4">
    <location>
        <begin position="100"/>
        <end position="113"/>
    </location>
</feature>
<dbReference type="InterPro" id="IPR035979">
    <property type="entry name" value="RBD_domain_sf"/>
</dbReference>
<evidence type="ECO:0000259" key="5">
    <source>
        <dbReference type="PROSITE" id="PS50102"/>
    </source>
</evidence>
<dbReference type="AlphaFoldDB" id="A0A1Q3BYT1"/>
<reference evidence="7" key="1">
    <citation type="submission" date="2016-04" db="EMBL/GenBank/DDBJ databases">
        <title>Cephalotus genome sequencing.</title>
        <authorList>
            <person name="Fukushima K."/>
            <person name="Hasebe M."/>
            <person name="Fang X."/>
        </authorList>
    </citation>
    <scope>NUCLEOTIDE SEQUENCE [LARGE SCALE GENOMIC DNA]</scope>
    <source>
        <strain evidence="7">cv. St1</strain>
    </source>
</reference>
<feature type="compositionally biased region" description="Basic and acidic residues" evidence="4">
    <location>
        <begin position="254"/>
        <end position="268"/>
    </location>
</feature>
<dbReference type="GO" id="GO:0071011">
    <property type="term" value="C:precatalytic spliceosome"/>
    <property type="evidence" value="ECO:0007669"/>
    <property type="project" value="TreeGrafter"/>
</dbReference>
<evidence type="ECO:0000256" key="1">
    <source>
        <dbReference type="ARBA" id="ARBA00004123"/>
    </source>
</evidence>
<dbReference type="GO" id="GO:0000398">
    <property type="term" value="P:mRNA splicing, via spliceosome"/>
    <property type="evidence" value="ECO:0007669"/>
    <property type="project" value="TreeGrafter"/>
</dbReference>
<dbReference type="GO" id="GO:0005685">
    <property type="term" value="C:U1 snRNP"/>
    <property type="evidence" value="ECO:0007669"/>
    <property type="project" value="TreeGrafter"/>
</dbReference>
<dbReference type="FunFam" id="3.30.70.330:FF:000535">
    <property type="entry name" value="Serine/arginine-rich splicing factor SR45a"/>
    <property type="match status" value="1"/>
</dbReference>
<comment type="subcellular location">
    <subcellularLocation>
        <location evidence="1">Nucleus</location>
    </subcellularLocation>
</comment>
<feature type="domain" description="RRM" evidence="5">
    <location>
        <begin position="327"/>
        <end position="405"/>
    </location>
</feature>
<dbReference type="InterPro" id="IPR012677">
    <property type="entry name" value="Nucleotide-bd_a/b_plait_sf"/>
</dbReference>
<sequence length="408" mass="46772">MAGELGLNFEVDREEIADHAYKNLVVSDRIQVELKQPEQEQSLFSPDDLRSSYDKSYTIQADCDHDDVRITKVDFNQERTQSLSKDNHYQDANQVGKIVGNSNFDKPKSSSYDAESKGDDYSDPRSSPSDSEKMDMPLLDSHSPVANPRRSSSPATARHISVSPKKSACMHQSTSGHKPPSSPGRQRYSSPPERFDLHRGVAARDHLSPFCKRTSPSPHRPRHKDGSLNRRPVSPKTRHNHERHNRSVSRSPVCRRDSSSGPKRDYYGRSRSRSPYKRKRHRSPRRRYSPRQRSPARYHSGHQSPTPRRKPWSPPPNRRNGLGKPGKNLFVAGFNFLTTERDLERKFSRFGRVRDVRIVRDKRSGDSRGFGFLSLERDEDADAAIRALDETEWNGRVILVEKTKPTER</sequence>
<organism evidence="6 7">
    <name type="scientific">Cephalotus follicularis</name>
    <name type="common">Albany pitcher plant</name>
    <dbReference type="NCBI Taxonomy" id="3775"/>
    <lineage>
        <taxon>Eukaryota</taxon>
        <taxon>Viridiplantae</taxon>
        <taxon>Streptophyta</taxon>
        <taxon>Embryophyta</taxon>
        <taxon>Tracheophyta</taxon>
        <taxon>Spermatophyta</taxon>
        <taxon>Magnoliopsida</taxon>
        <taxon>eudicotyledons</taxon>
        <taxon>Gunneridae</taxon>
        <taxon>Pentapetalae</taxon>
        <taxon>rosids</taxon>
        <taxon>fabids</taxon>
        <taxon>Oxalidales</taxon>
        <taxon>Cephalotaceae</taxon>
        <taxon>Cephalotus</taxon>
    </lineage>
</organism>
<dbReference type="SUPFAM" id="SSF54928">
    <property type="entry name" value="RNA-binding domain, RBD"/>
    <property type="match status" value="1"/>
</dbReference>
<dbReference type="GO" id="GO:0030619">
    <property type="term" value="F:U1 snRNA binding"/>
    <property type="evidence" value="ECO:0007669"/>
    <property type="project" value="TreeGrafter"/>
</dbReference>
<dbReference type="Gene3D" id="3.30.70.330">
    <property type="match status" value="1"/>
</dbReference>
<evidence type="ECO:0000256" key="3">
    <source>
        <dbReference type="PROSITE-ProRule" id="PRU00176"/>
    </source>
</evidence>
<evidence type="ECO:0000313" key="6">
    <source>
        <dbReference type="EMBL" id="GAV72923.1"/>
    </source>
</evidence>
<evidence type="ECO:0000256" key="4">
    <source>
        <dbReference type="SAM" id="MobiDB-lite"/>
    </source>
</evidence>
<dbReference type="PROSITE" id="PS50102">
    <property type="entry name" value="RRM"/>
    <property type="match status" value="1"/>
</dbReference>
<dbReference type="OrthoDB" id="439808at2759"/>
<dbReference type="PANTHER" id="PTHR13952:SF9">
    <property type="entry name" value="SERINE_ARGININE REPETITIVE MATRIX PROTEIN 1-LIKE"/>
    <property type="match status" value="1"/>
</dbReference>